<protein>
    <submittedName>
        <fullName evidence="1">Prophage minor tail protein Z (GPZ)</fullName>
    </submittedName>
</protein>
<name>A0A1T4W4Q3_9GAMM</name>
<evidence type="ECO:0000313" key="2">
    <source>
        <dbReference type="Proteomes" id="UP000190460"/>
    </source>
</evidence>
<dbReference type="AlphaFoldDB" id="A0A1T4W4Q3"/>
<dbReference type="EMBL" id="FUYB01000003">
    <property type="protein sequence ID" value="SKA72250.1"/>
    <property type="molecule type" value="Genomic_DNA"/>
</dbReference>
<dbReference type="RefSeq" id="WP_078921500.1">
    <property type="nucleotide sequence ID" value="NZ_FUYB01000003.1"/>
</dbReference>
<evidence type="ECO:0000313" key="1">
    <source>
        <dbReference type="EMBL" id="SKA72250.1"/>
    </source>
</evidence>
<reference evidence="1 2" key="1">
    <citation type="submission" date="2017-02" db="EMBL/GenBank/DDBJ databases">
        <authorList>
            <person name="Peterson S.W."/>
        </authorList>
    </citation>
    <scope>NUCLEOTIDE SEQUENCE [LARGE SCALE GENOMIC DNA]</scope>
    <source>
        <strain evidence="1 2">ATCC 49788</strain>
    </source>
</reference>
<organism evidence="1 2">
    <name type="scientific">Thiothrix eikelboomii</name>
    <dbReference type="NCBI Taxonomy" id="92487"/>
    <lineage>
        <taxon>Bacteria</taxon>
        <taxon>Pseudomonadati</taxon>
        <taxon>Pseudomonadota</taxon>
        <taxon>Gammaproteobacteria</taxon>
        <taxon>Thiotrichales</taxon>
        <taxon>Thiotrichaceae</taxon>
        <taxon>Thiothrix</taxon>
    </lineage>
</organism>
<keyword evidence="2" id="KW-1185">Reference proteome</keyword>
<proteinExistence type="predicted"/>
<sequence length="197" mass="22348">MAIAAIGISSRKALALLDDQSGYYDPGRLMELTGLEPKQLQQALRMAENRTLRWVVSRFTRNLQGELSESERVQITLRALRTRIRVSNASKEGVAARMWAGVYQMNLRRFGVGRPTGSGYTVSRRYEEGGFLAQMRSGHEGVFRRVTSRRLPVLEQGVPIKQHAWQAVEIIMNDAEEKLAKELKQSIKYLQSKNGVR</sequence>
<gene>
    <name evidence="1" type="ORF">SAMN02745130_01013</name>
</gene>
<dbReference type="Pfam" id="PF06763">
    <property type="entry name" value="Minor_tail_Z"/>
    <property type="match status" value="1"/>
</dbReference>
<dbReference type="OrthoDB" id="9086880at2"/>
<accession>A0A1T4W4Q3</accession>
<dbReference type="Proteomes" id="UP000190460">
    <property type="component" value="Unassembled WGS sequence"/>
</dbReference>
<dbReference type="STRING" id="92487.SAMN02745130_01013"/>
<dbReference type="InterPro" id="IPR010633">
    <property type="entry name" value="Phage_lambda_GpZ"/>
</dbReference>